<sequence length="879" mass="99329">MSLDSQELRRIFSEIQAEFFNKRDIEIHPVSGDPPSQYEVIYHIPCTIQDEQGNVIMGSSHTVLISIPFGFPHFPPSCKPKTAVFHPDFDSAAISLADFWNRDRTLPELINHIGDMLSGRIYSTDNAFNEDAALWFRQNTNQLPFRKEAPSTQQAPPERPDDTSESEPLLEFDDTFDFDDAEEQQQPSDFNDIPESPGEPTINLTIEPEEESPAEISTMEEHDFMDDFQFSHDIPEAPVSSAALPGLSGGRIDTDKLKHLANRRNFCQLDTELTAIPTDNDFPERQDLFEKTATALARAQKLYTEAEEYENQGLADKALECFKAVENLVADYPNIRADISRAENATEMLQDIHEPTNGRKKGRKNGQSPDKSTPAKRKKSKNTLETTEELLEEEKKTVPKKIRRPVNILPYIVVGGLLAVLAPLTYFYFTLNSRLTEARQLFSECTTSFAAKDFQAAEKACAASMSTSKNIYLIHQTAITELQTGIRGILDSEEMQQGLLGKVLYNEKYVPKSTLSAHQSLQEFLDQGKGFLETSAWDQAAASFQKALELSRQIEDFSPDERMSIEQNLNYAAFRSMLNVAETQVDGEEWQTATATLTELQGQISKLSPRQQAEYREYVDTLLAKSRFTSLKEQADSLFSRSDWAGAVTLFQKAVEAGRTLSEKENSELAGIKANISRAELYSTINAGNSAFSGGRWDEAIEKYTEAIGILNANTKILDPAEIEQSRKKLDRIILQSAIIRDRQTADRNKANGKTAETQTYLLKVIKTIQSSAFANDPEFQEIITETKKAQDELKETIFVEERQTYLVDNYIRLFMENYPAAAPETLSNPSASFVKRLGRLYLFKLQCTESGRGRPLNLIMFYTYDPDSKRWHFHNLES</sequence>
<dbReference type="SUPFAM" id="SSF54495">
    <property type="entry name" value="UBC-like"/>
    <property type="match status" value="1"/>
</dbReference>
<dbReference type="Proteomes" id="UP000184603">
    <property type="component" value="Unassembled WGS sequence"/>
</dbReference>
<feature type="region of interest" description="Disordered" evidence="1">
    <location>
        <begin position="144"/>
        <end position="168"/>
    </location>
</feature>
<dbReference type="SMART" id="SM00028">
    <property type="entry name" value="TPR"/>
    <property type="match status" value="4"/>
</dbReference>
<dbReference type="OrthoDB" id="5428193at2"/>
<evidence type="ECO:0000256" key="2">
    <source>
        <dbReference type="SAM" id="Phobius"/>
    </source>
</evidence>
<evidence type="ECO:0000313" key="4">
    <source>
        <dbReference type="Proteomes" id="UP000184603"/>
    </source>
</evidence>
<dbReference type="Gene3D" id="1.25.40.10">
    <property type="entry name" value="Tetratricopeptide repeat domain"/>
    <property type="match status" value="1"/>
</dbReference>
<feature type="region of interest" description="Disordered" evidence="1">
    <location>
        <begin position="351"/>
        <end position="397"/>
    </location>
</feature>
<keyword evidence="2" id="KW-1133">Transmembrane helix</keyword>
<feature type="region of interest" description="Disordered" evidence="1">
    <location>
        <begin position="182"/>
        <end position="214"/>
    </location>
</feature>
<evidence type="ECO:0000256" key="1">
    <source>
        <dbReference type="SAM" id="MobiDB-lite"/>
    </source>
</evidence>
<keyword evidence="2" id="KW-0812">Transmembrane</keyword>
<organism evidence="3 4">
    <name type="scientific">Desulfopila aestuarii DSM 18488</name>
    <dbReference type="NCBI Taxonomy" id="1121416"/>
    <lineage>
        <taxon>Bacteria</taxon>
        <taxon>Pseudomonadati</taxon>
        <taxon>Thermodesulfobacteriota</taxon>
        <taxon>Desulfobulbia</taxon>
        <taxon>Desulfobulbales</taxon>
        <taxon>Desulfocapsaceae</taxon>
        <taxon>Desulfopila</taxon>
    </lineage>
</organism>
<dbReference type="EMBL" id="FRFE01000005">
    <property type="protein sequence ID" value="SHO46211.1"/>
    <property type="molecule type" value="Genomic_DNA"/>
</dbReference>
<feature type="transmembrane region" description="Helical" evidence="2">
    <location>
        <begin position="408"/>
        <end position="429"/>
    </location>
</feature>
<dbReference type="InterPro" id="IPR016135">
    <property type="entry name" value="UBQ-conjugating_enzyme/RWD"/>
</dbReference>
<dbReference type="InterPro" id="IPR011990">
    <property type="entry name" value="TPR-like_helical_dom_sf"/>
</dbReference>
<keyword evidence="2" id="KW-0472">Membrane</keyword>
<gene>
    <name evidence="3" type="ORF">SAMN02745220_01363</name>
</gene>
<protein>
    <recommendedName>
        <fullName evidence="5">Ubiquitin-protein ligase</fullName>
    </recommendedName>
</protein>
<accession>A0A1M7Y2S2</accession>
<proteinExistence type="predicted"/>
<dbReference type="RefSeq" id="WP_073612706.1">
    <property type="nucleotide sequence ID" value="NZ_FRFE01000005.1"/>
</dbReference>
<evidence type="ECO:0008006" key="5">
    <source>
        <dbReference type="Google" id="ProtNLM"/>
    </source>
</evidence>
<dbReference type="AlphaFoldDB" id="A0A1M7Y2S2"/>
<dbReference type="Gene3D" id="3.10.110.10">
    <property type="entry name" value="Ubiquitin Conjugating Enzyme"/>
    <property type="match status" value="1"/>
</dbReference>
<reference evidence="3 4" key="1">
    <citation type="submission" date="2016-12" db="EMBL/GenBank/DDBJ databases">
        <authorList>
            <person name="Song W.-J."/>
            <person name="Kurnit D.M."/>
        </authorList>
    </citation>
    <scope>NUCLEOTIDE SEQUENCE [LARGE SCALE GENOMIC DNA]</scope>
    <source>
        <strain evidence="3 4">DSM 18488</strain>
    </source>
</reference>
<dbReference type="STRING" id="1121416.SAMN02745220_01363"/>
<dbReference type="InterPro" id="IPR019734">
    <property type="entry name" value="TPR_rpt"/>
</dbReference>
<keyword evidence="4" id="KW-1185">Reference proteome</keyword>
<evidence type="ECO:0000313" key="3">
    <source>
        <dbReference type="EMBL" id="SHO46211.1"/>
    </source>
</evidence>
<name>A0A1M7Y2S2_9BACT</name>
<dbReference type="SUPFAM" id="SSF48452">
    <property type="entry name" value="TPR-like"/>
    <property type="match status" value="1"/>
</dbReference>